<evidence type="ECO:0000313" key="1">
    <source>
        <dbReference type="EMBL" id="VTP01291.1"/>
    </source>
</evidence>
<dbReference type="EMBL" id="LR589304">
    <property type="protein sequence ID" value="VTP01291.1"/>
    <property type="molecule type" value="Genomic_DNA"/>
</dbReference>
<protein>
    <submittedName>
        <fullName evidence="1">Uncharacterized protein</fullName>
    </submittedName>
</protein>
<organism evidence="1">
    <name type="scientific">Mycobacterium kansasii</name>
    <dbReference type="NCBI Taxonomy" id="1768"/>
    <lineage>
        <taxon>Bacteria</taxon>
        <taxon>Bacillati</taxon>
        <taxon>Actinomycetota</taxon>
        <taxon>Actinomycetes</taxon>
        <taxon>Mycobacteriales</taxon>
        <taxon>Mycobacteriaceae</taxon>
        <taxon>Mycobacterium</taxon>
    </lineage>
</organism>
<proteinExistence type="predicted"/>
<reference evidence="1" key="1">
    <citation type="submission" date="2019-05" db="EMBL/GenBank/DDBJ databases">
        <authorList>
            <person name="Naeem R."/>
            <person name="Antony C."/>
            <person name="Guan Q."/>
        </authorList>
    </citation>
    <scope>NUCLEOTIDE SEQUENCE</scope>
    <source>
        <strain evidence="1">3</strain>
    </source>
</reference>
<gene>
    <name evidence="1" type="ORF">BIN_B_02845</name>
</gene>
<name>A0A653EWG7_MYCKA</name>
<dbReference type="AlphaFoldDB" id="A0A653EWG7"/>
<accession>A0A653EWG7</accession>
<sequence length="115" mass="12526">MTLGDQLAGAVVGDLVEMAVADELHELRQSSQEVGVAAADRHAFGRQRVAADLPAPVHVTEHQLVGDEHVVEVDGVEHRVARQFTQRLYLHALAFHVQQEIGDAVVLRRVRVGPG</sequence>